<dbReference type="FunFam" id="3.10.20.80:FF:000001">
    <property type="entry name" value="Translation initiation factor IF-3"/>
    <property type="match status" value="1"/>
</dbReference>
<evidence type="ECO:0000256" key="1">
    <source>
        <dbReference type="ARBA" id="ARBA00005439"/>
    </source>
</evidence>
<dbReference type="InterPro" id="IPR036787">
    <property type="entry name" value="T_IF-3_N_sf"/>
</dbReference>
<keyword evidence="2 4" id="KW-0396">Initiation factor</keyword>
<dbReference type="NCBIfam" id="TIGR00168">
    <property type="entry name" value="infC"/>
    <property type="match status" value="1"/>
</dbReference>
<protein>
    <recommendedName>
        <fullName evidence="4 5">Translation initiation factor IF-3</fullName>
    </recommendedName>
</protein>
<dbReference type="GO" id="GO:0032790">
    <property type="term" value="P:ribosome disassembly"/>
    <property type="evidence" value="ECO:0007669"/>
    <property type="project" value="TreeGrafter"/>
</dbReference>
<dbReference type="GO" id="GO:0016020">
    <property type="term" value="C:membrane"/>
    <property type="evidence" value="ECO:0007669"/>
    <property type="project" value="TreeGrafter"/>
</dbReference>
<dbReference type="Pfam" id="PF05198">
    <property type="entry name" value="IF3_N"/>
    <property type="match status" value="1"/>
</dbReference>
<evidence type="ECO:0000259" key="7">
    <source>
        <dbReference type="Pfam" id="PF00707"/>
    </source>
</evidence>
<dbReference type="InterPro" id="IPR019815">
    <property type="entry name" value="Translation_initiation_fac_3_C"/>
</dbReference>
<name>A0A5B8XLA3_9DELT</name>
<dbReference type="InterPro" id="IPR019814">
    <property type="entry name" value="Translation_initiation_fac_3_N"/>
</dbReference>
<dbReference type="Gene3D" id="3.30.110.10">
    <property type="entry name" value="Translation initiation factor 3 (IF-3), C-terminal domain"/>
    <property type="match status" value="1"/>
</dbReference>
<dbReference type="SUPFAM" id="SSF55200">
    <property type="entry name" value="Translation initiation factor IF3, C-terminal domain"/>
    <property type="match status" value="1"/>
</dbReference>
<dbReference type="InterPro" id="IPR001288">
    <property type="entry name" value="Translation_initiation_fac_3"/>
</dbReference>
<keyword evidence="10" id="KW-1185">Reference proteome</keyword>
<comment type="subcellular location">
    <subcellularLocation>
        <location evidence="4 6">Cytoplasm</location>
    </subcellularLocation>
</comment>
<evidence type="ECO:0000259" key="8">
    <source>
        <dbReference type="Pfam" id="PF05198"/>
    </source>
</evidence>
<dbReference type="GO" id="GO:0005829">
    <property type="term" value="C:cytosol"/>
    <property type="evidence" value="ECO:0007669"/>
    <property type="project" value="TreeGrafter"/>
</dbReference>
<gene>
    <name evidence="4" type="primary">infC</name>
    <name evidence="9" type="ORF">FRD01_04615</name>
</gene>
<dbReference type="AlphaFoldDB" id="A0A5B8XLA3"/>
<dbReference type="InterPro" id="IPR036788">
    <property type="entry name" value="T_IF-3_C_sf"/>
</dbReference>
<dbReference type="FunFam" id="3.30.110.10:FF:000001">
    <property type="entry name" value="Translation initiation factor IF-3"/>
    <property type="match status" value="1"/>
</dbReference>
<dbReference type="InterPro" id="IPR019813">
    <property type="entry name" value="Translation_initiation_fac3_CS"/>
</dbReference>
<dbReference type="EMBL" id="CP042467">
    <property type="protein sequence ID" value="QED26540.1"/>
    <property type="molecule type" value="Genomic_DNA"/>
</dbReference>
<dbReference type="Proteomes" id="UP000321595">
    <property type="component" value="Chromosome"/>
</dbReference>
<evidence type="ECO:0000256" key="2">
    <source>
        <dbReference type="ARBA" id="ARBA00022540"/>
    </source>
</evidence>
<dbReference type="GO" id="GO:0043022">
    <property type="term" value="F:ribosome binding"/>
    <property type="evidence" value="ECO:0007669"/>
    <property type="project" value="UniProtKB-ARBA"/>
</dbReference>
<dbReference type="OrthoDB" id="9806014at2"/>
<dbReference type="PANTHER" id="PTHR10938:SF0">
    <property type="entry name" value="TRANSLATION INITIATION FACTOR IF-3, MITOCHONDRIAL"/>
    <property type="match status" value="1"/>
</dbReference>
<dbReference type="Gene3D" id="3.10.20.80">
    <property type="entry name" value="Translation initiation factor 3 (IF-3), N-terminal domain"/>
    <property type="match status" value="1"/>
</dbReference>
<dbReference type="PANTHER" id="PTHR10938">
    <property type="entry name" value="TRANSLATION INITIATION FACTOR IF-3"/>
    <property type="match status" value="1"/>
</dbReference>
<dbReference type="SUPFAM" id="SSF54364">
    <property type="entry name" value="Translation initiation factor IF3, N-terminal domain"/>
    <property type="match status" value="1"/>
</dbReference>
<comment type="subunit">
    <text evidence="4 6">Monomer.</text>
</comment>
<accession>A0A5B8XLA3</accession>
<sequence>MAEKDPRVNRRIRSAEVRIIDPDGEQLGIMTLDDALDKAEEFGLDLVEVAPNAKPPVCRIMDYGKYKYQQKKRSAEARKKSSRVELKEVKMRPKTDDHDFMTKVRHAKKFLEEGNKVKFTVMFRGREITHPEIASEMLHRAAGILVEIADVEQTPKLEGRNMGMMLSPKSSNKE</sequence>
<dbReference type="KEGG" id="bbae:FRD01_04615"/>
<feature type="domain" description="Translation initiation factor 3 C-terminal" evidence="7">
    <location>
        <begin position="84"/>
        <end position="169"/>
    </location>
</feature>
<keyword evidence="3 4" id="KW-0648">Protein biosynthesis</keyword>
<comment type="similarity">
    <text evidence="1 4 6">Belongs to the IF-3 family.</text>
</comment>
<dbReference type="RefSeq" id="WP_146958060.1">
    <property type="nucleotide sequence ID" value="NZ_CP042467.1"/>
</dbReference>
<evidence type="ECO:0000313" key="9">
    <source>
        <dbReference type="EMBL" id="QED26540.1"/>
    </source>
</evidence>
<dbReference type="Pfam" id="PF00707">
    <property type="entry name" value="IF3_C"/>
    <property type="match status" value="1"/>
</dbReference>
<feature type="domain" description="Translation initiation factor 3 N-terminal" evidence="8">
    <location>
        <begin position="8"/>
        <end position="77"/>
    </location>
</feature>
<evidence type="ECO:0000256" key="5">
    <source>
        <dbReference type="NCBIfam" id="TIGR00168"/>
    </source>
</evidence>
<evidence type="ECO:0000313" key="10">
    <source>
        <dbReference type="Proteomes" id="UP000321595"/>
    </source>
</evidence>
<evidence type="ECO:0000256" key="3">
    <source>
        <dbReference type="ARBA" id="ARBA00022917"/>
    </source>
</evidence>
<evidence type="ECO:0000256" key="6">
    <source>
        <dbReference type="RuleBase" id="RU000646"/>
    </source>
</evidence>
<dbReference type="PROSITE" id="PS00938">
    <property type="entry name" value="IF3"/>
    <property type="match status" value="1"/>
</dbReference>
<organism evidence="9 10">
    <name type="scientific">Microvenator marinus</name>
    <dbReference type="NCBI Taxonomy" id="2600177"/>
    <lineage>
        <taxon>Bacteria</taxon>
        <taxon>Deltaproteobacteria</taxon>
        <taxon>Bradymonadales</taxon>
        <taxon>Microvenatoraceae</taxon>
        <taxon>Microvenator</taxon>
    </lineage>
</organism>
<comment type="function">
    <text evidence="4 6">IF-3 binds to the 30S ribosomal subunit and shifts the equilibrium between 70S ribosomes and their 50S and 30S subunits in favor of the free subunits, thus enhancing the availability of 30S subunits on which protein synthesis initiation begins.</text>
</comment>
<keyword evidence="4" id="KW-0963">Cytoplasm</keyword>
<dbReference type="GO" id="GO:0003743">
    <property type="term" value="F:translation initiation factor activity"/>
    <property type="evidence" value="ECO:0007669"/>
    <property type="project" value="UniProtKB-UniRule"/>
</dbReference>
<dbReference type="HAMAP" id="MF_00080">
    <property type="entry name" value="IF_3"/>
    <property type="match status" value="1"/>
</dbReference>
<evidence type="ECO:0000256" key="4">
    <source>
        <dbReference type="HAMAP-Rule" id="MF_00080"/>
    </source>
</evidence>
<proteinExistence type="inferred from homology"/>
<reference evidence="9 10" key="1">
    <citation type="submission" date="2019-08" db="EMBL/GenBank/DDBJ databases">
        <authorList>
            <person name="Liang Q."/>
        </authorList>
    </citation>
    <scope>NUCLEOTIDE SEQUENCE [LARGE SCALE GENOMIC DNA]</scope>
    <source>
        <strain evidence="9 10">V1718</strain>
    </source>
</reference>